<dbReference type="Pfam" id="PF08240">
    <property type="entry name" value="ADH_N"/>
    <property type="match status" value="1"/>
</dbReference>
<dbReference type="Proteomes" id="UP000443090">
    <property type="component" value="Unassembled WGS sequence"/>
</dbReference>
<name>A0A8H8S4Y5_9HELO</name>
<dbReference type="InterPro" id="IPR013154">
    <property type="entry name" value="ADH-like_N"/>
</dbReference>
<keyword evidence="5" id="KW-1185">Reference proteome</keyword>
<keyword evidence="2" id="KW-0560">Oxidoreductase</keyword>
<dbReference type="GO" id="GO:0016651">
    <property type="term" value="F:oxidoreductase activity, acting on NAD(P)H"/>
    <property type="evidence" value="ECO:0007669"/>
    <property type="project" value="InterPro"/>
</dbReference>
<evidence type="ECO:0000259" key="3">
    <source>
        <dbReference type="SMART" id="SM00829"/>
    </source>
</evidence>
<dbReference type="PANTHER" id="PTHR45348:SF5">
    <property type="entry name" value="OXIDOREDUCTASE, PUTATIVE (AFU_ORTHOLOGUE AFUA_8G01420)-RELATED"/>
    <property type="match status" value="1"/>
</dbReference>
<dbReference type="Gene3D" id="3.90.180.10">
    <property type="entry name" value="Medium-chain alcohol dehydrogenases, catalytic domain"/>
    <property type="match status" value="1"/>
</dbReference>
<organism evidence="4 5">
    <name type="scientific">Lachnellula occidentalis</name>
    <dbReference type="NCBI Taxonomy" id="215460"/>
    <lineage>
        <taxon>Eukaryota</taxon>
        <taxon>Fungi</taxon>
        <taxon>Dikarya</taxon>
        <taxon>Ascomycota</taxon>
        <taxon>Pezizomycotina</taxon>
        <taxon>Leotiomycetes</taxon>
        <taxon>Helotiales</taxon>
        <taxon>Lachnaceae</taxon>
        <taxon>Lachnellula</taxon>
    </lineage>
</organism>
<gene>
    <name evidence="4" type="primary">fsr4_2</name>
    <name evidence="4" type="ORF">LOCC1_G005132</name>
</gene>
<dbReference type="InterPro" id="IPR011032">
    <property type="entry name" value="GroES-like_sf"/>
</dbReference>
<evidence type="ECO:0000256" key="2">
    <source>
        <dbReference type="ARBA" id="ARBA00023002"/>
    </source>
</evidence>
<dbReference type="SMART" id="SM00829">
    <property type="entry name" value="PKS_ER"/>
    <property type="match status" value="1"/>
</dbReference>
<dbReference type="SUPFAM" id="SSF51735">
    <property type="entry name" value="NAD(P)-binding Rossmann-fold domains"/>
    <property type="match status" value="1"/>
</dbReference>
<dbReference type="PANTHER" id="PTHR45348">
    <property type="entry name" value="HYPOTHETICAL OXIDOREDUCTASE (EUROFUNG)"/>
    <property type="match status" value="1"/>
</dbReference>
<evidence type="ECO:0000313" key="5">
    <source>
        <dbReference type="Proteomes" id="UP000443090"/>
    </source>
</evidence>
<comment type="caution">
    <text evidence="4">The sequence shown here is derived from an EMBL/GenBank/DDBJ whole genome shotgun (WGS) entry which is preliminary data.</text>
</comment>
<dbReference type="AlphaFoldDB" id="A0A8H8S4Y5"/>
<dbReference type="EMBL" id="QGMI01000119">
    <property type="protein sequence ID" value="TVY46940.1"/>
    <property type="molecule type" value="Genomic_DNA"/>
</dbReference>
<proteinExistence type="inferred from homology"/>
<dbReference type="CDD" id="cd08249">
    <property type="entry name" value="enoyl_reductase_like"/>
    <property type="match status" value="1"/>
</dbReference>
<accession>A0A8H8S4Y5</accession>
<dbReference type="InterPro" id="IPR020843">
    <property type="entry name" value="ER"/>
</dbReference>
<dbReference type="OrthoDB" id="3233595at2759"/>
<reference evidence="4 5" key="1">
    <citation type="submission" date="2018-05" db="EMBL/GenBank/DDBJ databases">
        <title>Genome sequencing and assembly of the regulated plant pathogen Lachnellula willkommii and related sister species for the development of diagnostic species identification markers.</title>
        <authorList>
            <person name="Giroux E."/>
            <person name="Bilodeau G."/>
        </authorList>
    </citation>
    <scope>NUCLEOTIDE SEQUENCE [LARGE SCALE GENOMIC DNA]</scope>
    <source>
        <strain evidence="4 5">CBS 160.35</strain>
    </source>
</reference>
<sequence>MRAALPAAKLWQNLLLRPNRLGPQNVFLFRTSLPASGPCRTISGGMKELLVKAGPKVIAINSPIPIPDEDQVIIKVVAVGSNPKDWKRPEWRGNVINQGDDVAGYVHTVGSNVTEFKPGDRVAAFHEMGGPGGGYAEYSLAWAYTTFHLPKKISFEEAATIPLAAMTAAMALFSRLPLPMPWSPAKKPTPLIIYGASSAVGCFAIQLAKRANIHPLLCVAGKGASHVETLIDRSKGDTIIDYRQGPKAVAQGFRDALKDSDLKEVKYGFDVISGNESWKPMIEVMDPHGAITLLLPYPESDMPPTMSHVRTAVGGSHKGPGTRDYDPDLAYVFFRLFAKGLADGWFKGHPYEIRKGGLDGVEGALADLKAGKASAVKYVFRVEDTQGLGRKDGRV</sequence>
<dbReference type="SUPFAM" id="SSF50129">
    <property type="entry name" value="GroES-like"/>
    <property type="match status" value="1"/>
</dbReference>
<protein>
    <submittedName>
        <fullName evidence="4">Trans-enoyl reductase</fullName>
    </submittedName>
</protein>
<dbReference type="InterPro" id="IPR047122">
    <property type="entry name" value="Trans-enoyl_RdTase-like"/>
</dbReference>
<evidence type="ECO:0000313" key="4">
    <source>
        <dbReference type="EMBL" id="TVY46940.1"/>
    </source>
</evidence>
<comment type="similarity">
    <text evidence="1">Belongs to the zinc-containing alcohol dehydrogenase family.</text>
</comment>
<dbReference type="Gene3D" id="3.40.50.720">
    <property type="entry name" value="NAD(P)-binding Rossmann-like Domain"/>
    <property type="match status" value="1"/>
</dbReference>
<evidence type="ECO:0000256" key="1">
    <source>
        <dbReference type="ARBA" id="ARBA00008072"/>
    </source>
</evidence>
<dbReference type="InterPro" id="IPR036291">
    <property type="entry name" value="NAD(P)-bd_dom_sf"/>
</dbReference>
<feature type="domain" description="Enoyl reductase (ER)" evidence="3">
    <location>
        <begin position="54"/>
        <end position="313"/>
    </location>
</feature>